<dbReference type="EMBL" id="CP133720">
    <property type="protein sequence ID" value="WMW81539.1"/>
    <property type="molecule type" value="Genomic_DNA"/>
</dbReference>
<dbReference type="Gene3D" id="1.10.10.10">
    <property type="entry name" value="Winged helix-like DNA-binding domain superfamily/Winged helix DNA-binding domain"/>
    <property type="match status" value="1"/>
</dbReference>
<evidence type="ECO:0000256" key="4">
    <source>
        <dbReference type="ARBA" id="ARBA00023163"/>
    </source>
</evidence>
<sequence length="340" mass="38542">MTRSRSSPSLRTAPFAALRAFEAAARFGSFKLAAEELSVTPAAISHQISALEDYLGITLFTRSNRLVELTRTGQELAREVNASFKRLQSALERASGQSSDNKVLIVSAAPSIAAKWLVPRLNRFHAHHPDIDLRLSSENQTHDLINDKQVDIVIRYGLGEYEHEEQLHIERLWQQTALFPVCSPHLASSKKHLKLNSLIDLQQHSLLRLPLPPDRQTGKIGERWNAWIKAIAESDHLSTRQRNALLKQADKGPYYSHEHLAIEMAKSGHGIALALDVLVIEDLLNGHLIRPISQSCRDPYAHFLIYRMSDQRKQKIRAFAEWVRAEAELSRQTLQQCRKV</sequence>
<evidence type="ECO:0000256" key="2">
    <source>
        <dbReference type="ARBA" id="ARBA00023015"/>
    </source>
</evidence>
<dbReference type="InterPro" id="IPR036388">
    <property type="entry name" value="WH-like_DNA-bd_sf"/>
</dbReference>
<dbReference type="InterPro" id="IPR036390">
    <property type="entry name" value="WH_DNA-bd_sf"/>
</dbReference>
<gene>
    <name evidence="6" type="ORF">RF679_04465</name>
</gene>
<dbReference type="CDD" id="cd08432">
    <property type="entry name" value="PBP2_GcdR_TrpI_HvrB_AmpR_like"/>
    <property type="match status" value="1"/>
</dbReference>
<evidence type="ECO:0000256" key="1">
    <source>
        <dbReference type="ARBA" id="ARBA00009437"/>
    </source>
</evidence>
<organism evidence="6 7">
    <name type="scientific">Undibacterium cyanobacteriorum</name>
    <dbReference type="NCBI Taxonomy" id="3073561"/>
    <lineage>
        <taxon>Bacteria</taxon>
        <taxon>Pseudomonadati</taxon>
        <taxon>Pseudomonadota</taxon>
        <taxon>Betaproteobacteria</taxon>
        <taxon>Burkholderiales</taxon>
        <taxon>Oxalobacteraceae</taxon>
        <taxon>Undibacterium</taxon>
    </lineage>
</organism>
<dbReference type="PROSITE" id="PS50931">
    <property type="entry name" value="HTH_LYSR"/>
    <property type="match status" value="1"/>
</dbReference>
<proteinExistence type="inferred from homology"/>
<name>A0ABY9RJZ7_9BURK</name>
<dbReference type="PANTHER" id="PTHR30537:SF26">
    <property type="entry name" value="GLYCINE CLEAVAGE SYSTEM TRANSCRIPTIONAL ACTIVATOR"/>
    <property type="match status" value="1"/>
</dbReference>
<keyword evidence="7" id="KW-1185">Reference proteome</keyword>
<dbReference type="Proteomes" id="UP001181355">
    <property type="component" value="Chromosome"/>
</dbReference>
<evidence type="ECO:0000313" key="7">
    <source>
        <dbReference type="Proteomes" id="UP001181355"/>
    </source>
</evidence>
<comment type="similarity">
    <text evidence="1">Belongs to the LysR transcriptional regulatory family.</text>
</comment>
<dbReference type="SUPFAM" id="SSF53850">
    <property type="entry name" value="Periplasmic binding protein-like II"/>
    <property type="match status" value="1"/>
</dbReference>
<evidence type="ECO:0000313" key="6">
    <source>
        <dbReference type="EMBL" id="WMW81539.1"/>
    </source>
</evidence>
<dbReference type="Pfam" id="PF03466">
    <property type="entry name" value="LysR_substrate"/>
    <property type="match status" value="1"/>
</dbReference>
<dbReference type="InterPro" id="IPR005119">
    <property type="entry name" value="LysR_subst-bd"/>
</dbReference>
<reference evidence="6" key="1">
    <citation type="submission" date="2023-09" db="EMBL/GenBank/DDBJ databases">
        <title>Undibacterium sp. 20NA77.5 isolated from freshwater.</title>
        <authorList>
            <person name="Le V."/>
            <person name="Ko S.-R."/>
            <person name="Ahn C.-Y."/>
            <person name="Oh H.-M."/>
        </authorList>
    </citation>
    <scope>NUCLEOTIDE SEQUENCE</scope>
    <source>
        <strain evidence="6">20NA77.5</strain>
    </source>
</reference>
<evidence type="ECO:0000256" key="3">
    <source>
        <dbReference type="ARBA" id="ARBA00023125"/>
    </source>
</evidence>
<keyword evidence="4" id="KW-0804">Transcription</keyword>
<dbReference type="PRINTS" id="PR00039">
    <property type="entry name" value="HTHLYSR"/>
</dbReference>
<evidence type="ECO:0000259" key="5">
    <source>
        <dbReference type="PROSITE" id="PS50931"/>
    </source>
</evidence>
<dbReference type="InterPro" id="IPR000847">
    <property type="entry name" value="LysR_HTH_N"/>
</dbReference>
<feature type="domain" description="HTH lysR-type" evidence="5">
    <location>
        <begin position="15"/>
        <end position="70"/>
    </location>
</feature>
<dbReference type="SUPFAM" id="SSF46785">
    <property type="entry name" value="Winged helix' DNA-binding domain"/>
    <property type="match status" value="1"/>
</dbReference>
<dbReference type="RefSeq" id="WP_309483018.1">
    <property type="nucleotide sequence ID" value="NZ_CP133720.1"/>
</dbReference>
<dbReference type="Pfam" id="PF00126">
    <property type="entry name" value="HTH_1"/>
    <property type="match status" value="1"/>
</dbReference>
<keyword evidence="2" id="KW-0805">Transcription regulation</keyword>
<protein>
    <submittedName>
        <fullName evidence="6">LysR substrate-binding domain-containing protein</fullName>
    </submittedName>
</protein>
<dbReference type="Gene3D" id="3.40.190.10">
    <property type="entry name" value="Periplasmic binding protein-like II"/>
    <property type="match status" value="2"/>
</dbReference>
<dbReference type="InterPro" id="IPR058163">
    <property type="entry name" value="LysR-type_TF_proteobact-type"/>
</dbReference>
<keyword evidence="3" id="KW-0238">DNA-binding</keyword>
<accession>A0ABY9RJZ7</accession>
<dbReference type="PANTHER" id="PTHR30537">
    <property type="entry name" value="HTH-TYPE TRANSCRIPTIONAL REGULATOR"/>
    <property type="match status" value="1"/>
</dbReference>